<evidence type="ECO:0000256" key="2">
    <source>
        <dbReference type="ARBA" id="ARBA00022475"/>
    </source>
</evidence>
<protein>
    <recommendedName>
        <fullName evidence="9">Glycosyltransferase</fullName>
    </recommendedName>
</protein>
<evidence type="ECO:0000256" key="4">
    <source>
        <dbReference type="ARBA" id="ARBA00022679"/>
    </source>
</evidence>
<comment type="caution">
    <text evidence="7">The sequence shown here is derived from an EMBL/GenBank/DDBJ whole genome shotgun (WGS) entry which is preliminary data.</text>
</comment>
<name>A0A917PGI7_9DEIO</name>
<evidence type="ECO:0000256" key="3">
    <source>
        <dbReference type="ARBA" id="ARBA00022676"/>
    </source>
</evidence>
<proteinExistence type="predicted"/>
<keyword evidence="5 6" id="KW-0472">Membrane</keyword>
<dbReference type="GO" id="GO:0016757">
    <property type="term" value="F:glycosyltransferase activity"/>
    <property type="evidence" value="ECO:0007669"/>
    <property type="project" value="UniProtKB-KW"/>
</dbReference>
<keyword evidence="2" id="KW-1003">Cell membrane</keyword>
<feature type="transmembrane region" description="Helical" evidence="6">
    <location>
        <begin position="287"/>
        <end position="315"/>
    </location>
</feature>
<keyword evidence="4" id="KW-0808">Transferase</keyword>
<dbReference type="PANTHER" id="PTHR43646:SF2">
    <property type="entry name" value="GLYCOSYLTRANSFERASE 2-LIKE DOMAIN-CONTAINING PROTEIN"/>
    <property type="match status" value="1"/>
</dbReference>
<dbReference type="CDD" id="cd00761">
    <property type="entry name" value="Glyco_tranf_GTA_type"/>
    <property type="match status" value="1"/>
</dbReference>
<keyword evidence="8" id="KW-1185">Reference proteome</keyword>
<sequence>MKHLRTAVTLTALAAFTALQLRRGRTGTPPAPTDTAAPPALPVTPERVSVLVPGWKAANDLPPFMEAFRALTHPNLQLVLCVGGPDGSLELARRLAPDHVVLEQRPGEGKQKALERSLEESDGDVILLTDIDCRLTDDVVQALLGTLHASGSAAVTGASMPLRAQLSIPLVRSHYATEVATLPGRAEPVDGLLGRSAAVRRDALKGTRAFSVPAPSGTDYTLAKVLAQAGHRITFAPGPRIESEYPDTVRVYAHKQARWLRNAYLLGRRYGAEQEVRAVQRTLAVPFVLSGLLLASPLFPPLAVLAALLFAHAVIGRTRLQRQAGLAPSVLGSAVHTAGDLWASLKACRDILRGQTPW</sequence>
<dbReference type="EMBL" id="BMOE01000006">
    <property type="protein sequence ID" value="GGJ75753.1"/>
    <property type="molecule type" value="Genomic_DNA"/>
</dbReference>
<keyword evidence="6" id="KW-0812">Transmembrane</keyword>
<reference evidence="7" key="2">
    <citation type="submission" date="2020-09" db="EMBL/GenBank/DDBJ databases">
        <authorList>
            <person name="Sun Q."/>
            <person name="Ohkuma M."/>
        </authorList>
    </citation>
    <scope>NUCLEOTIDE SEQUENCE</scope>
    <source>
        <strain evidence="7">JCM 14371</strain>
    </source>
</reference>
<evidence type="ECO:0000256" key="5">
    <source>
        <dbReference type="ARBA" id="ARBA00023136"/>
    </source>
</evidence>
<dbReference type="Gene3D" id="3.90.550.10">
    <property type="entry name" value="Spore Coat Polysaccharide Biosynthesis Protein SpsA, Chain A"/>
    <property type="match status" value="1"/>
</dbReference>
<comment type="subcellular location">
    <subcellularLocation>
        <location evidence="1">Cell membrane</location>
    </subcellularLocation>
</comment>
<dbReference type="GO" id="GO:0005886">
    <property type="term" value="C:plasma membrane"/>
    <property type="evidence" value="ECO:0007669"/>
    <property type="project" value="UniProtKB-SubCell"/>
</dbReference>
<gene>
    <name evidence="7" type="ORF">GCM10008939_19940</name>
</gene>
<keyword evidence="3" id="KW-0328">Glycosyltransferase</keyword>
<dbReference type="AlphaFoldDB" id="A0A917PGI7"/>
<keyword evidence="6" id="KW-1133">Transmembrane helix</keyword>
<organism evidence="7 8">
    <name type="scientific">Deinococcus aquiradiocola</name>
    <dbReference type="NCBI Taxonomy" id="393059"/>
    <lineage>
        <taxon>Bacteria</taxon>
        <taxon>Thermotogati</taxon>
        <taxon>Deinococcota</taxon>
        <taxon>Deinococci</taxon>
        <taxon>Deinococcales</taxon>
        <taxon>Deinococcaceae</taxon>
        <taxon>Deinococcus</taxon>
    </lineage>
</organism>
<reference evidence="7" key="1">
    <citation type="journal article" date="2014" name="Int. J. Syst. Evol. Microbiol.">
        <title>Complete genome sequence of Corynebacterium casei LMG S-19264T (=DSM 44701T), isolated from a smear-ripened cheese.</title>
        <authorList>
            <consortium name="US DOE Joint Genome Institute (JGI-PGF)"/>
            <person name="Walter F."/>
            <person name="Albersmeier A."/>
            <person name="Kalinowski J."/>
            <person name="Ruckert C."/>
        </authorList>
    </citation>
    <scope>NUCLEOTIDE SEQUENCE</scope>
    <source>
        <strain evidence="7">JCM 14371</strain>
    </source>
</reference>
<dbReference type="Pfam" id="PF13641">
    <property type="entry name" value="Glyco_tranf_2_3"/>
    <property type="match status" value="1"/>
</dbReference>
<evidence type="ECO:0000313" key="8">
    <source>
        <dbReference type="Proteomes" id="UP000635726"/>
    </source>
</evidence>
<dbReference type="RefSeq" id="WP_188962998.1">
    <property type="nucleotide sequence ID" value="NZ_BMOE01000006.1"/>
</dbReference>
<evidence type="ECO:0000313" key="7">
    <source>
        <dbReference type="EMBL" id="GGJ75753.1"/>
    </source>
</evidence>
<evidence type="ECO:0000256" key="1">
    <source>
        <dbReference type="ARBA" id="ARBA00004236"/>
    </source>
</evidence>
<evidence type="ECO:0008006" key="9">
    <source>
        <dbReference type="Google" id="ProtNLM"/>
    </source>
</evidence>
<dbReference type="InterPro" id="IPR029044">
    <property type="entry name" value="Nucleotide-diphossugar_trans"/>
</dbReference>
<accession>A0A917PGI7</accession>
<dbReference type="PANTHER" id="PTHR43646">
    <property type="entry name" value="GLYCOSYLTRANSFERASE"/>
    <property type="match status" value="1"/>
</dbReference>
<dbReference type="Proteomes" id="UP000635726">
    <property type="component" value="Unassembled WGS sequence"/>
</dbReference>
<evidence type="ECO:0000256" key="6">
    <source>
        <dbReference type="SAM" id="Phobius"/>
    </source>
</evidence>
<dbReference type="SUPFAM" id="SSF53448">
    <property type="entry name" value="Nucleotide-diphospho-sugar transferases"/>
    <property type="match status" value="1"/>
</dbReference>